<feature type="compositionally biased region" description="Polar residues" evidence="1">
    <location>
        <begin position="393"/>
        <end position="408"/>
    </location>
</feature>
<feature type="compositionally biased region" description="Low complexity" evidence="1">
    <location>
        <begin position="448"/>
        <end position="459"/>
    </location>
</feature>
<dbReference type="EMBL" id="JAIFTL010000261">
    <property type="protein sequence ID" value="KAG9320753.1"/>
    <property type="molecule type" value="Genomic_DNA"/>
</dbReference>
<feature type="compositionally biased region" description="Low complexity" evidence="1">
    <location>
        <begin position="266"/>
        <end position="281"/>
    </location>
</feature>
<evidence type="ECO:0000313" key="3">
    <source>
        <dbReference type="Proteomes" id="UP000717515"/>
    </source>
</evidence>
<feature type="region of interest" description="Disordered" evidence="1">
    <location>
        <begin position="1"/>
        <end position="36"/>
    </location>
</feature>
<feature type="compositionally biased region" description="Pro residues" evidence="1">
    <location>
        <begin position="410"/>
        <end position="437"/>
    </location>
</feature>
<feature type="region of interest" description="Disordered" evidence="1">
    <location>
        <begin position="99"/>
        <end position="312"/>
    </location>
</feature>
<reference evidence="2" key="1">
    <citation type="submission" date="2021-07" db="EMBL/GenBank/DDBJ databases">
        <title>Draft genome of Mortierella alpina, strain LL118, isolated from an aspen leaf litter sample.</title>
        <authorList>
            <person name="Yang S."/>
            <person name="Vinatzer B.A."/>
        </authorList>
    </citation>
    <scope>NUCLEOTIDE SEQUENCE</scope>
    <source>
        <strain evidence="2">LL118</strain>
    </source>
</reference>
<feature type="region of interest" description="Disordered" evidence="1">
    <location>
        <begin position="333"/>
        <end position="585"/>
    </location>
</feature>
<proteinExistence type="predicted"/>
<name>A0A9P8CUK4_MORAP</name>
<organism evidence="2 3">
    <name type="scientific">Mortierella alpina</name>
    <name type="common">Oleaginous fungus</name>
    <name type="synonym">Mortierella renispora</name>
    <dbReference type="NCBI Taxonomy" id="64518"/>
    <lineage>
        <taxon>Eukaryota</taxon>
        <taxon>Fungi</taxon>
        <taxon>Fungi incertae sedis</taxon>
        <taxon>Mucoromycota</taxon>
        <taxon>Mortierellomycotina</taxon>
        <taxon>Mortierellomycetes</taxon>
        <taxon>Mortierellales</taxon>
        <taxon>Mortierellaceae</taxon>
        <taxon>Mortierella</taxon>
    </lineage>
</organism>
<feature type="compositionally biased region" description="Low complexity" evidence="1">
    <location>
        <begin position="219"/>
        <end position="237"/>
    </location>
</feature>
<dbReference type="Proteomes" id="UP000717515">
    <property type="component" value="Unassembled WGS sequence"/>
</dbReference>
<feature type="compositionally biased region" description="Low complexity" evidence="1">
    <location>
        <begin position="794"/>
        <end position="805"/>
    </location>
</feature>
<accession>A0A9P8CUK4</accession>
<evidence type="ECO:0000256" key="1">
    <source>
        <dbReference type="SAM" id="MobiDB-lite"/>
    </source>
</evidence>
<feature type="compositionally biased region" description="Low complexity" evidence="1">
    <location>
        <begin position="517"/>
        <end position="530"/>
    </location>
</feature>
<feature type="compositionally biased region" description="Low complexity" evidence="1">
    <location>
        <begin position="153"/>
        <end position="168"/>
    </location>
</feature>
<feature type="compositionally biased region" description="Basic and acidic residues" evidence="1">
    <location>
        <begin position="14"/>
        <end position="27"/>
    </location>
</feature>
<sequence length="906" mass="96586">MEREELAEVTAEVTLHDSAESKTEPRHVSSNNSTAHQHHQYLPYAGNNSTAAVHTTNSNIRRIVSAETAPRREDYLLNHDLEAAMPYFVDFGGENDSSEGDTFVAGTGGGVESAVDSSSSAGGRLNRGATLTGRSPASAVEPISALDDGKQPSSSSTRSSTRSSSSSSPFAQLASTTPLPSFPTLINDYSSLGRGNSHTRTTPARRTSQSNTNTTAYTSLESVPPSSAPLSPAYSELGLNGTMDTNVSLAPPFTPASHQRRKNNLPTSPSPFSSAAFVSTTPSVAGLSDGQMEPKAFSSAPSPLSDSMPVLSSPGTTFGSDFSSYMDPIAFSAPAPPKITPKPSAKMPSHPQHSPRQPAPSAGLKSDPLMQIHRQASQHSYSRRIAPAAVSQPIKTTTQAMPHHQTSYPTPSPPSPPPPPPQAPLPTPPSLQMPPSPWLEEDDDFYHAPTLPSLRSAAAPPAPSPAPAPTTIPLPLPTPTPAPARVASPVPVPRESSRTPQPPHFKSPKTLEEPKPHQQQQQQQQQQQPKQPKPPQQQPAAPSKIRKQPPPPLSPKPETQTRQEKLNGQQTSPPMSPAALSPALTKYPPPPPLILYSDDQITISSLHLTIHAFYFPLNTPLTIPLLSITELETLPSAGSEGGNSGGMAGWLKYKNWGVSALSDIWWARDPRQTTTATTTTATTGGNLLTSTLGAAAAAVTVAVPLSRYSNKENTAPLVHVVVRVEGEWLRKGFGVEHEHGVKILKEAWKNVKESELGLRPLRPTMSGMDADGEDDLLVIERAGGDTKHHHHDTNSNSTSNNAGGSSEKRRWLTYQNTWTAYPFADDSPQFLAQQQRRGGMTGAGGGVVGAIGATLASKAAPRYRQLQRQRTGFAPQSSTTLHFGPDDSCGDDPLFIDNDLNVHEEI</sequence>
<protein>
    <submittedName>
        <fullName evidence="2">Uncharacterized protein</fullName>
    </submittedName>
</protein>
<feature type="compositionally biased region" description="Polar residues" evidence="1">
    <location>
        <begin position="169"/>
        <end position="179"/>
    </location>
</feature>
<feature type="compositionally biased region" description="Polar residues" evidence="1">
    <location>
        <begin position="187"/>
        <end position="218"/>
    </location>
</feature>
<feature type="compositionally biased region" description="Pro residues" evidence="1">
    <location>
        <begin position="460"/>
        <end position="482"/>
    </location>
</feature>
<comment type="caution">
    <text evidence="2">The sequence shown here is derived from an EMBL/GenBank/DDBJ whole genome shotgun (WGS) entry which is preliminary data.</text>
</comment>
<gene>
    <name evidence="2" type="ORF">KVV02_005136</name>
</gene>
<evidence type="ECO:0000313" key="2">
    <source>
        <dbReference type="EMBL" id="KAG9320753.1"/>
    </source>
</evidence>
<feature type="region of interest" description="Disordered" evidence="1">
    <location>
        <begin position="784"/>
        <end position="808"/>
    </location>
</feature>
<dbReference type="AlphaFoldDB" id="A0A9P8CUK4"/>